<sequence>MSKIELTDEMMRSLRGRLGLDDLDDTSQDFKILTMDPMKIMRELAGWKFGDPQLADDFRGWFENVGLLEVKP</sequence>
<proteinExistence type="predicted"/>
<accession>A0A0F9DEJ1</accession>
<evidence type="ECO:0000313" key="1">
    <source>
        <dbReference type="EMBL" id="KKL52146.1"/>
    </source>
</evidence>
<dbReference type="EMBL" id="LAZR01031995">
    <property type="protein sequence ID" value="KKL52146.1"/>
    <property type="molecule type" value="Genomic_DNA"/>
</dbReference>
<gene>
    <name evidence="1" type="ORF">LCGC14_2288390</name>
</gene>
<reference evidence="1" key="1">
    <citation type="journal article" date="2015" name="Nature">
        <title>Complex archaea that bridge the gap between prokaryotes and eukaryotes.</title>
        <authorList>
            <person name="Spang A."/>
            <person name="Saw J.H."/>
            <person name="Jorgensen S.L."/>
            <person name="Zaremba-Niedzwiedzka K."/>
            <person name="Martijn J."/>
            <person name="Lind A.E."/>
            <person name="van Eijk R."/>
            <person name="Schleper C."/>
            <person name="Guy L."/>
            <person name="Ettema T.J."/>
        </authorList>
    </citation>
    <scope>NUCLEOTIDE SEQUENCE</scope>
</reference>
<dbReference type="AlphaFoldDB" id="A0A0F9DEJ1"/>
<protein>
    <submittedName>
        <fullName evidence="1">Uncharacterized protein</fullName>
    </submittedName>
</protein>
<name>A0A0F9DEJ1_9ZZZZ</name>
<comment type="caution">
    <text evidence="1">The sequence shown here is derived from an EMBL/GenBank/DDBJ whole genome shotgun (WGS) entry which is preliminary data.</text>
</comment>
<organism evidence="1">
    <name type="scientific">marine sediment metagenome</name>
    <dbReference type="NCBI Taxonomy" id="412755"/>
    <lineage>
        <taxon>unclassified sequences</taxon>
        <taxon>metagenomes</taxon>
        <taxon>ecological metagenomes</taxon>
    </lineage>
</organism>